<evidence type="ECO:0000313" key="3">
    <source>
        <dbReference type="EMBL" id="PFG15623.1"/>
    </source>
</evidence>
<feature type="domain" description="Pyrrolo-quinoline quinone repeat" evidence="2">
    <location>
        <begin position="409"/>
        <end position="502"/>
    </location>
</feature>
<dbReference type="InterPro" id="IPR015943">
    <property type="entry name" value="WD40/YVTN_repeat-like_dom_sf"/>
</dbReference>
<dbReference type="AlphaFoldDB" id="A0A2A9CMJ5"/>
<organism evidence="3 4">
    <name type="scientific">Propionicimonas paludicola</name>
    <dbReference type="NCBI Taxonomy" id="185243"/>
    <lineage>
        <taxon>Bacteria</taxon>
        <taxon>Bacillati</taxon>
        <taxon>Actinomycetota</taxon>
        <taxon>Actinomycetes</taxon>
        <taxon>Propionibacteriales</taxon>
        <taxon>Nocardioidaceae</taxon>
        <taxon>Propionicimonas</taxon>
    </lineage>
</organism>
<sequence length="634" mass="67876">MLGPRGAPALVRPGAHLDSQAMTTHSSPRPSEAGTRPGIAARNPEAPISGSTPTRLASLGRRRRPGRLAALAAALSIALAGCAIPDGPVTQGERPNRPASSATASVSPQTDPAKLTIPLTQVPAYRVPTAGADGWKSSPMTDADGDLRWQVLDGDNKVIPDYRPTDTVAFGDPATYTSVPGVLTFRGNNARTAPAYGTADVTQRKLQVAWTQETGEVRGDNSYWPGAGWTGQPLLVHWPQQTRTAMGYAPQFADDPNFTEVIYPTFSGVIYRLDLATGKQTRDPINTGCGYKGTGSIDPRGYPLLYAGQGLDDMNGKECPFQYRVFDLIQNKQISGWDGHDQGAPRTEWGAFDSSALVNAASDTLIEPAENGLIYKVKLNATFDPAAKSVSVSPQLTKLSYATPVSKKHGIESSAVAYRNLMFAADNDGNLVCWDAKTLQVIWARELGDDTDASLVLDQSPDGVFLYTGNEVDARTEPGQFVTNLRKIDALTGKLVWQYDVPAVHEEPNNGGLLGTPLLGTGPISDLIIFNVAKTTNHTEGDLIALDRTTGKPVWKRHLSRYSWSSPVQINATDGTAYAVVTDSGGTMHLFDPNTGVDLDTLNLGKNTEASPAVYGNMLVVASYAKRIWGIKLT</sequence>
<dbReference type="InterPro" id="IPR002372">
    <property type="entry name" value="PQQ_rpt_dom"/>
</dbReference>
<keyword evidence="4" id="KW-1185">Reference proteome</keyword>
<feature type="compositionally biased region" description="Polar residues" evidence="1">
    <location>
        <begin position="20"/>
        <end position="29"/>
    </location>
</feature>
<comment type="caution">
    <text evidence="3">The sequence shown here is derived from an EMBL/GenBank/DDBJ whole genome shotgun (WGS) entry which is preliminary data.</text>
</comment>
<proteinExistence type="predicted"/>
<accession>A0A2A9CMJ5</accession>
<feature type="domain" description="Pyrrolo-quinoline quinone repeat" evidence="2">
    <location>
        <begin position="540"/>
        <end position="631"/>
    </location>
</feature>
<dbReference type="PANTHER" id="PTHR34512:SF30">
    <property type="entry name" value="OUTER MEMBRANE PROTEIN ASSEMBLY FACTOR BAMB"/>
    <property type="match status" value="1"/>
</dbReference>
<evidence type="ECO:0000259" key="2">
    <source>
        <dbReference type="Pfam" id="PF13360"/>
    </source>
</evidence>
<dbReference type="PANTHER" id="PTHR34512">
    <property type="entry name" value="CELL SURFACE PROTEIN"/>
    <property type="match status" value="1"/>
</dbReference>
<dbReference type="SUPFAM" id="SSF50998">
    <property type="entry name" value="Quinoprotein alcohol dehydrogenase-like"/>
    <property type="match status" value="1"/>
</dbReference>
<evidence type="ECO:0000313" key="4">
    <source>
        <dbReference type="Proteomes" id="UP000226079"/>
    </source>
</evidence>
<dbReference type="Gene3D" id="2.130.10.10">
    <property type="entry name" value="YVTN repeat-like/Quinoprotein amine dehydrogenase"/>
    <property type="match status" value="1"/>
</dbReference>
<dbReference type="Proteomes" id="UP000226079">
    <property type="component" value="Unassembled WGS sequence"/>
</dbReference>
<dbReference type="InterPro" id="IPR011047">
    <property type="entry name" value="Quinoprotein_ADH-like_sf"/>
</dbReference>
<feature type="compositionally biased region" description="Polar residues" evidence="1">
    <location>
        <begin position="98"/>
        <end position="110"/>
    </location>
</feature>
<dbReference type="EMBL" id="PDJC01000001">
    <property type="protein sequence ID" value="PFG15623.1"/>
    <property type="molecule type" value="Genomic_DNA"/>
</dbReference>
<dbReference type="Pfam" id="PF13360">
    <property type="entry name" value="PQQ_2"/>
    <property type="match status" value="2"/>
</dbReference>
<protein>
    <submittedName>
        <fullName evidence="3">Putative pyrroloquinoline-quinone binding quinoprotein</fullName>
    </submittedName>
</protein>
<evidence type="ECO:0000256" key="1">
    <source>
        <dbReference type="SAM" id="MobiDB-lite"/>
    </source>
</evidence>
<gene>
    <name evidence="3" type="ORF">ATK74_0143</name>
</gene>
<name>A0A2A9CMJ5_9ACTN</name>
<reference evidence="3 4" key="1">
    <citation type="submission" date="2017-10" db="EMBL/GenBank/DDBJ databases">
        <title>Sequencing the genomes of 1000 actinobacteria strains.</title>
        <authorList>
            <person name="Klenk H.-P."/>
        </authorList>
    </citation>
    <scope>NUCLEOTIDE SEQUENCE [LARGE SCALE GENOMIC DNA]</scope>
    <source>
        <strain evidence="3 4">DSM 15597</strain>
    </source>
</reference>
<feature type="region of interest" description="Disordered" evidence="1">
    <location>
        <begin position="88"/>
        <end position="119"/>
    </location>
</feature>
<feature type="region of interest" description="Disordered" evidence="1">
    <location>
        <begin position="1"/>
        <end position="61"/>
    </location>
</feature>